<dbReference type="GO" id="GO:0016887">
    <property type="term" value="F:ATP hydrolysis activity"/>
    <property type="evidence" value="ECO:0007669"/>
    <property type="project" value="InterPro"/>
</dbReference>
<dbReference type="Gene3D" id="3.40.50.300">
    <property type="entry name" value="P-loop containing nucleotide triphosphate hydrolases"/>
    <property type="match status" value="1"/>
</dbReference>
<dbReference type="GO" id="GO:0005524">
    <property type="term" value="F:ATP binding"/>
    <property type="evidence" value="ECO:0007669"/>
    <property type="project" value="UniProtKB-KW"/>
</dbReference>
<proteinExistence type="inferred from homology"/>
<gene>
    <name evidence="5" type="primary">spoVK</name>
    <name evidence="5" type="ORF">DF168_01963</name>
</gene>
<accession>A0A2Z4AEK5</accession>
<dbReference type="AlphaFoldDB" id="A0A2Z4AEK5"/>
<comment type="similarity">
    <text evidence="1">Belongs to the CbxX/CfxQ family.</text>
</comment>
<dbReference type="InterPro" id="IPR000641">
    <property type="entry name" value="CbxX/CfxQ"/>
</dbReference>
<evidence type="ECO:0000256" key="1">
    <source>
        <dbReference type="ARBA" id="ARBA00010378"/>
    </source>
</evidence>
<dbReference type="Gene3D" id="1.10.3680.10">
    <property type="entry name" value="TerB-like"/>
    <property type="match status" value="1"/>
</dbReference>
<dbReference type="Proteomes" id="UP000247465">
    <property type="component" value="Chromosome"/>
</dbReference>
<dbReference type="PRINTS" id="PR00819">
    <property type="entry name" value="CBXCFQXSUPER"/>
</dbReference>
<dbReference type="Gene3D" id="1.10.8.60">
    <property type="match status" value="1"/>
</dbReference>
<dbReference type="InterPro" id="IPR029024">
    <property type="entry name" value="TerB-like"/>
</dbReference>
<keyword evidence="3" id="KW-0067">ATP-binding</keyword>
<dbReference type="SUPFAM" id="SSF52540">
    <property type="entry name" value="P-loop containing nucleoside triphosphate hydrolases"/>
    <property type="match status" value="1"/>
</dbReference>
<sequence length="457" mass="51878">MVDISEIVHFCLRDIDATKRELQRQGLVSEFEIDYEIRMILFLVAHIDGEVSSAESRLSEAVARRMNWSPMYRNLLQAKIEKQPTYSLENLKIGIGYSSMAEILYSLGGGMALIDGNFSQDEQFLIANLADLLLSADAELTCRVNRELERLFRLDSGTLRTPDSTVNDKDRTVETIEPEAIWEENDPVDLDTCLAELDSLVGLNGVKNEIKRLVSYLSIQQKRKEMKLSQTNLSLHMVFTGNPGTGKTTVARLVARIYRALGFLEKGHLVESDRSGLVGQYIGHTDVKTTEVVNRALDGILFIDEAYSLYKGTGNDFGLEAINSLVKRMEDYRDRLIVIVAGYTEEMEAFINSNPGFRSRFNTYIEFDDFSVDELGRIFEQMCEANDYSMDRMAKKRLEEILLQEIERSGRGFGNGRFCRNLFEQILRAQAMRLSEAKIALTKTDLVSLEAKDFPVI</sequence>
<dbReference type="EMBL" id="CP029803">
    <property type="protein sequence ID" value="AWT60743.1"/>
    <property type="molecule type" value="Genomic_DNA"/>
</dbReference>
<dbReference type="SMART" id="SM00382">
    <property type="entry name" value="AAA"/>
    <property type="match status" value="1"/>
</dbReference>
<evidence type="ECO:0000256" key="2">
    <source>
        <dbReference type="ARBA" id="ARBA00022741"/>
    </source>
</evidence>
<dbReference type="SUPFAM" id="SSF158682">
    <property type="entry name" value="TerB-like"/>
    <property type="match status" value="1"/>
</dbReference>
<name>A0A2Z4AEK5_9BACT</name>
<dbReference type="InterPro" id="IPR041627">
    <property type="entry name" value="AAA_lid_6"/>
</dbReference>
<dbReference type="Pfam" id="PF00004">
    <property type="entry name" value="AAA"/>
    <property type="match status" value="1"/>
</dbReference>
<dbReference type="FunFam" id="3.40.50.300:FF:000216">
    <property type="entry name" value="Type VII secretion ATPase EccA"/>
    <property type="match status" value="1"/>
</dbReference>
<dbReference type="InterPro" id="IPR050773">
    <property type="entry name" value="CbxX/CfxQ_RuBisCO_ESX"/>
</dbReference>
<reference evidence="5 6" key="1">
    <citation type="submission" date="2018-06" db="EMBL/GenBank/DDBJ databases">
        <title>Draft Genome Sequence of a Novel Marine Bacterium Related to the Verrucomicrobia.</title>
        <authorList>
            <person name="Vosseberg J."/>
            <person name="Martijn J."/>
            <person name="Ettema T.J.G."/>
        </authorList>
    </citation>
    <scope>NUCLEOTIDE SEQUENCE [LARGE SCALE GENOMIC DNA]</scope>
    <source>
        <strain evidence="5">TARA_B100001123</strain>
    </source>
</reference>
<feature type="domain" description="AAA+ ATPase" evidence="4">
    <location>
        <begin position="233"/>
        <end position="369"/>
    </location>
</feature>
<dbReference type="InterPro" id="IPR003593">
    <property type="entry name" value="AAA+_ATPase"/>
</dbReference>
<evidence type="ECO:0000313" key="5">
    <source>
        <dbReference type="EMBL" id="AWT60743.1"/>
    </source>
</evidence>
<evidence type="ECO:0000259" key="4">
    <source>
        <dbReference type="SMART" id="SM00382"/>
    </source>
</evidence>
<evidence type="ECO:0000313" key="6">
    <source>
        <dbReference type="Proteomes" id="UP000247465"/>
    </source>
</evidence>
<dbReference type="PANTHER" id="PTHR43392:SF2">
    <property type="entry name" value="AAA-TYPE ATPASE FAMILY PROTEIN _ ANKYRIN REPEAT FAMILY PROTEIN"/>
    <property type="match status" value="1"/>
</dbReference>
<dbReference type="PANTHER" id="PTHR43392">
    <property type="entry name" value="AAA-TYPE ATPASE FAMILY PROTEIN / ANKYRIN REPEAT FAMILY PROTEIN"/>
    <property type="match status" value="1"/>
</dbReference>
<dbReference type="Pfam" id="PF17866">
    <property type="entry name" value="AAA_lid_6"/>
    <property type="match status" value="1"/>
</dbReference>
<keyword evidence="2" id="KW-0547">Nucleotide-binding</keyword>
<dbReference type="InterPro" id="IPR003959">
    <property type="entry name" value="ATPase_AAA_core"/>
</dbReference>
<dbReference type="InterPro" id="IPR027417">
    <property type="entry name" value="P-loop_NTPase"/>
</dbReference>
<dbReference type="CDD" id="cd00009">
    <property type="entry name" value="AAA"/>
    <property type="match status" value="1"/>
</dbReference>
<organism evidence="5 6">
    <name type="scientific">Candidatus Moanibacter tarae</name>
    <dbReference type="NCBI Taxonomy" id="2200854"/>
    <lineage>
        <taxon>Bacteria</taxon>
        <taxon>Pseudomonadati</taxon>
        <taxon>Verrucomicrobiota</taxon>
        <taxon>Opitutia</taxon>
        <taxon>Puniceicoccales</taxon>
        <taxon>Puniceicoccales incertae sedis</taxon>
        <taxon>Candidatus Moanibacter</taxon>
    </lineage>
</organism>
<protein>
    <submittedName>
        <fullName evidence="5">Stage V sporulation protein K</fullName>
    </submittedName>
</protein>
<dbReference type="KEGG" id="mtar:DF168_01963"/>
<evidence type="ECO:0000256" key="3">
    <source>
        <dbReference type="ARBA" id="ARBA00022840"/>
    </source>
</evidence>